<dbReference type="EMBL" id="CAJFCW020000002">
    <property type="protein sequence ID" value="CAG9092481.1"/>
    <property type="molecule type" value="Genomic_DNA"/>
</dbReference>
<dbReference type="SMART" id="SM00355">
    <property type="entry name" value="ZnF_C2H2"/>
    <property type="match status" value="6"/>
</dbReference>
<dbReference type="PROSITE" id="PS00028">
    <property type="entry name" value="ZINC_FINGER_C2H2_1"/>
    <property type="match status" value="1"/>
</dbReference>
<reference evidence="2" key="1">
    <citation type="submission" date="2020-09" db="EMBL/GenBank/DDBJ databases">
        <authorList>
            <person name="Kikuchi T."/>
        </authorList>
    </citation>
    <scope>NUCLEOTIDE SEQUENCE</scope>
    <source>
        <strain evidence="2">SH1</strain>
    </source>
</reference>
<accession>A0A811K6J2</accession>
<gene>
    <name evidence="2" type="ORF">BOKJ2_LOCUS3465</name>
</gene>
<sequence length="594" mass="67386">MNNDGQSPVPGATVAIGNLRALDLSFLTSAKPVTSASPVDVARRSAPLTKSALSYTSYAQAIRRQPYHIASKHENRPPPPLVLKQGFKLKPGSKFPFEGEYLVTEERKPPPRDVEDDLAQFKCTWEGCYKRISTNINFMHHIWAHLAHEKDIATDSDTTVELQYMEKTVADLLKIRGRVKSQNYCVYCVSTFTSLKETIEHCQLHNPRGVAVQKDKSLCHICERAVHSAERKLHLDIHGPTDLPYSCEFCRFKTSSRMALIRHFEKKHNNGVMLLCPFCTDVFVAKRQYSKGRRVFITADNFIKHVKSHVDFSMYRAKCKRCACKFSSDDHGCLEKRMNEHKSFHLCMKNKIEDRDLAALDLEMKSKRSAKLNVMPSQCPDCNCYFKTVESHFAKDVKKCENAGCQYSTACPVGLRQHKVLCSVGPEIPKRVPYGRRTLTTEPKVSVKSEKLALNCSHNCGFKCHTSHQMANHLNRQCVGATGVLDSATVPTGSQEDGLSCKQEDEVEKFALKSSRIVNQKRPLPKFVEDPELNESMVLAFGTKNMKELRRKFRGLKRMKLRHNYYMDTEVGSLLAIHKTKVNLSQIANKIIPC</sequence>
<name>A0A811K6J2_9BILA</name>
<organism evidence="2 3">
    <name type="scientific">Bursaphelenchus okinawaensis</name>
    <dbReference type="NCBI Taxonomy" id="465554"/>
    <lineage>
        <taxon>Eukaryota</taxon>
        <taxon>Metazoa</taxon>
        <taxon>Ecdysozoa</taxon>
        <taxon>Nematoda</taxon>
        <taxon>Chromadorea</taxon>
        <taxon>Rhabditida</taxon>
        <taxon>Tylenchina</taxon>
        <taxon>Tylenchomorpha</taxon>
        <taxon>Aphelenchoidea</taxon>
        <taxon>Aphelenchoididae</taxon>
        <taxon>Bursaphelenchus</taxon>
    </lineage>
</organism>
<proteinExistence type="predicted"/>
<evidence type="ECO:0000259" key="1">
    <source>
        <dbReference type="PROSITE" id="PS00028"/>
    </source>
</evidence>
<evidence type="ECO:0000313" key="2">
    <source>
        <dbReference type="EMBL" id="CAD5210980.1"/>
    </source>
</evidence>
<protein>
    <recommendedName>
        <fullName evidence="1">C2H2-type domain-containing protein</fullName>
    </recommendedName>
</protein>
<feature type="domain" description="C2H2-type" evidence="1">
    <location>
        <begin position="123"/>
        <end position="145"/>
    </location>
</feature>
<evidence type="ECO:0000313" key="3">
    <source>
        <dbReference type="Proteomes" id="UP000614601"/>
    </source>
</evidence>
<dbReference type="InterPro" id="IPR013087">
    <property type="entry name" value="Znf_C2H2_type"/>
</dbReference>
<dbReference type="AlphaFoldDB" id="A0A811K6J2"/>
<keyword evidence="3" id="KW-1185">Reference proteome</keyword>
<comment type="caution">
    <text evidence="2">The sequence shown here is derived from an EMBL/GenBank/DDBJ whole genome shotgun (WGS) entry which is preliminary data.</text>
</comment>
<dbReference type="Proteomes" id="UP000614601">
    <property type="component" value="Unassembled WGS sequence"/>
</dbReference>
<dbReference type="EMBL" id="CAJFDH010000002">
    <property type="protein sequence ID" value="CAD5210980.1"/>
    <property type="molecule type" value="Genomic_DNA"/>
</dbReference>
<dbReference type="OrthoDB" id="5876240at2759"/>
<dbReference type="Gene3D" id="3.30.160.60">
    <property type="entry name" value="Classic Zinc Finger"/>
    <property type="match status" value="1"/>
</dbReference>
<dbReference type="Proteomes" id="UP000783686">
    <property type="component" value="Unassembled WGS sequence"/>
</dbReference>